<accession>A0ACD1IQH1</accession>
<dbReference type="EMBL" id="KZ824540">
    <property type="protein sequence ID" value="RAK92001.1"/>
    <property type="molecule type" value="Genomic_DNA"/>
</dbReference>
<evidence type="ECO:0000313" key="2">
    <source>
        <dbReference type="Proteomes" id="UP000249748"/>
    </source>
</evidence>
<gene>
    <name evidence="1" type="ORF">BO79DRAFT_214948</name>
</gene>
<name>A0ACD1IQH1_9EURO</name>
<reference evidence="1" key="1">
    <citation type="submission" date="2018-02" db="EMBL/GenBank/DDBJ databases">
        <title>The genomes of Aspergillus section Nigri reveals drivers in fungal speciation.</title>
        <authorList>
            <consortium name="DOE Joint Genome Institute"/>
            <person name="Vesth T.C."/>
            <person name="Nybo J."/>
            <person name="Theobald S."/>
            <person name="Brandl J."/>
            <person name="Frisvad J.C."/>
            <person name="Nielsen K.F."/>
            <person name="Lyhne E.K."/>
            <person name="Kogle M.E."/>
            <person name="Kuo A."/>
            <person name="Riley R."/>
            <person name="Clum A."/>
            <person name="Nolan M."/>
            <person name="Lipzen A."/>
            <person name="Salamov A."/>
            <person name="Henrissat B."/>
            <person name="Wiebenga A."/>
            <person name="De vries R.P."/>
            <person name="Grigoriev I.V."/>
            <person name="Mortensen U.H."/>
            <person name="Andersen M.R."/>
            <person name="Baker S.E."/>
        </authorList>
    </citation>
    <scope>NUCLEOTIDE SEQUENCE</scope>
    <source>
        <strain evidence="1">CBS 115574</strain>
    </source>
</reference>
<proteinExistence type="predicted"/>
<protein>
    <submittedName>
        <fullName evidence="1">Uncharacterized protein</fullName>
    </submittedName>
</protein>
<organism evidence="1 2">
    <name type="scientific">Aspergillus costaricaensis CBS 115574</name>
    <dbReference type="NCBI Taxonomy" id="1448317"/>
    <lineage>
        <taxon>Eukaryota</taxon>
        <taxon>Fungi</taxon>
        <taxon>Dikarya</taxon>
        <taxon>Ascomycota</taxon>
        <taxon>Pezizomycotina</taxon>
        <taxon>Eurotiomycetes</taxon>
        <taxon>Eurotiomycetidae</taxon>
        <taxon>Eurotiales</taxon>
        <taxon>Aspergillaceae</taxon>
        <taxon>Aspergillus</taxon>
        <taxon>Aspergillus subgen. Circumdati</taxon>
    </lineage>
</organism>
<keyword evidence="2" id="KW-1185">Reference proteome</keyword>
<sequence length="154" mass="16857">MAAPLLLFLFTYTLSHPLTPLAFQKPFPNQGLHWSITEPKQKQVCSCVTLISIAGSRLIQTMSPSASLAWFAALTLQPAQGKTICSECMYGGTPDSPHRLAYMGGETEKKSARVGWETSEIESGVALAMSLSIQTENIHYTEHKVQQASYLVPN</sequence>
<dbReference type="Proteomes" id="UP000249748">
    <property type="component" value="Unassembled WGS sequence"/>
</dbReference>
<evidence type="ECO:0000313" key="1">
    <source>
        <dbReference type="EMBL" id="RAK92001.1"/>
    </source>
</evidence>